<keyword evidence="1" id="KW-0732">Signal</keyword>
<evidence type="ECO:0008006" key="4">
    <source>
        <dbReference type="Google" id="ProtNLM"/>
    </source>
</evidence>
<evidence type="ECO:0000313" key="3">
    <source>
        <dbReference type="Proteomes" id="UP000235777"/>
    </source>
</evidence>
<dbReference type="EMBL" id="PNYC01000019">
    <property type="protein sequence ID" value="PMS33204.1"/>
    <property type="molecule type" value="Genomic_DNA"/>
</dbReference>
<feature type="signal peptide" evidence="1">
    <location>
        <begin position="1"/>
        <end position="19"/>
    </location>
</feature>
<proteinExistence type="predicted"/>
<keyword evidence="3" id="KW-1185">Reference proteome</keyword>
<comment type="caution">
    <text evidence="2">The sequence shown here is derived from an EMBL/GenBank/DDBJ whole genome shotgun (WGS) entry which is preliminary data.</text>
</comment>
<dbReference type="RefSeq" id="WP_102607225.1">
    <property type="nucleotide sequence ID" value="NZ_PNYC01000019.1"/>
</dbReference>
<evidence type="ECO:0000256" key="1">
    <source>
        <dbReference type="SAM" id="SignalP"/>
    </source>
</evidence>
<organism evidence="2 3">
    <name type="scientific">Trinickia symbiotica</name>
    <dbReference type="NCBI Taxonomy" id="863227"/>
    <lineage>
        <taxon>Bacteria</taxon>
        <taxon>Pseudomonadati</taxon>
        <taxon>Pseudomonadota</taxon>
        <taxon>Betaproteobacteria</taxon>
        <taxon>Burkholderiales</taxon>
        <taxon>Burkholderiaceae</taxon>
        <taxon>Trinickia</taxon>
    </lineage>
</organism>
<gene>
    <name evidence="2" type="ORF">C0Z20_24660</name>
</gene>
<protein>
    <recommendedName>
        <fullName evidence="4">Secreted protein</fullName>
    </recommendedName>
</protein>
<dbReference type="AlphaFoldDB" id="A0A2N7WUZ7"/>
<name>A0A2N7WUZ7_9BURK</name>
<accession>A0A2N7WUZ7</accession>
<feature type="chain" id="PRO_5014808577" description="Secreted protein" evidence="1">
    <location>
        <begin position="20"/>
        <end position="324"/>
    </location>
</feature>
<dbReference type="Proteomes" id="UP000235777">
    <property type="component" value="Unassembled WGS sequence"/>
</dbReference>
<evidence type="ECO:0000313" key="2">
    <source>
        <dbReference type="EMBL" id="PMS33204.1"/>
    </source>
</evidence>
<reference evidence="2 3" key="1">
    <citation type="submission" date="2018-01" db="EMBL/GenBank/DDBJ databases">
        <title>Whole genome analyses suggest that Burkholderia sensu lato contains two further novel genera in the rhizoxinica-symbiotica group Mycetohabitans gen. nov., and Trinickia gen. nov.: implications for the evolution of diazotrophy and nodulation in the Burkholderiaceae.</title>
        <authorList>
            <person name="Estrada-de los Santos P."/>
            <person name="Palmer M."/>
            <person name="Chavez-Ramirez B."/>
            <person name="Beukes C."/>
            <person name="Steenkamp E.T."/>
            <person name="Hirsch A.M."/>
            <person name="Manyaka P."/>
            <person name="Maluk M."/>
            <person name="Lafos M."/>
            <person name="Crook M."/>
            <person name="Gross E."/>
            <person name="Simon M.F."/>
            <person name="Bueno dos Reis Junior F."/>
            <person name="Poole P.S."/>
            <person name="Venter S.N."/>
            <person name="James E.K."/>
        </authorList>
    </citation>
    <scope>NUCLEOTIDE SEQUENCE [LARGE SCALE GENOMIC DNA]</scope>
    <source>
        <strain evidence="2 3">JPY 581</strain>
    </source>
</reference>
<sequence>MKTTLPLFALLVIASICRAEEPASVTSRKMADCTVPDVIGVRMYESDRRVAELSPTTMPLLDKMKALADKAHDPKRPVGEQLSGKDNEQLGEIRSRLMALQWHRLIESRYSKHLQLIEEMTESVDAKYRWGRDPDEKSSDYMADVTPAILQDISPVNTFNPPKEDHCTLVWALYLQEQPSLAALNAPELDAAAAAAKQLQQKYHVAHVDRNALSPDDQRIFDQAQTTLVRMQRDAAHAQQIEQIKTMVEASDLIYDTSMKDFDQSAGDPDSSIDTLKQMEKDGKLSAQMVMRVNVWLKLDEKYPSTEAAGLDALKKATSAAPSK</sequence>